<organism evidence="1 2">
    <name type="scientific">Phytophthora megakarya</name>
    <dbReference type="NCBI Taxonomy" id="4795"/>
    <lineage>
        <taxon>Eukaryota</taxon>
        <taxon>Sar</taxon>
        <taxon>Stramenopiles</taxon>
        <taxon>Oomycota</taxon>
        <taxon>Peronosporomycetes</taxon>
        <taxon>Peronosporales</taxon>
        <taxon>Peronosporaceae</taxon>
        <taxon>Phytophthora</taxon>
    </lineage>
</organism>
<dbReference type="AlphaFoldDB" id="A0A225UGB0"/>
<sequence>NAIIQSCPNLLELTLSSDLVEIQLDFTDYRAAKKAVPTLPLEWTDVYVLAKILSDPSIPLTKCTRRFNVSRLSPVAFYADRRAGTTLNFDLCVNALVDMLSVNERLEHLEVGPPYMQYEVDFKKFDKKLIYRQRKPLPMKCKLAFLSVGSNEQESNASTKILNGLAEGLHGRSLVEQILKCFSFERLPFPVVCICRSGRTRRVIAEIGRISMKFYFYWHVH</sequence>
<dbReference type="OrthoDB" id="129639at2759"/>
<dbReference type="Proteomes" id="UP000198211">
    <property type="component" value="Unassembled WGS sequence"/>
</dbReference>
<name>A0A225UGB0_9STRA</name>
<reference evidence="2" key="1">
    <citation type="submission" date="2017-03" db="EMBL/GenBank/DDBJ databases">
        <title>Phytopthora megakarya and P. palmivora, two closely related causual agents of cacao black pod achieved similar genome size and gene model numbers by different mechanisms.</title>
        <authorList>
            <person name="Ali S."/>
            <person name="Shao J."/>
            <person name="Larry D.J."/>
            <person name="Kronmiller B."/>
            <person name="Shen D."/>
            <person name="Strem M.D."/>
            <person name="Melnick R.L."/>
            <person name="Guiltinan M.J."/>
            <person name="Tyler B.M."/>
            <person name="Meinhardt L.W."/>
            <person name="Bailey B.A."/>
        </authorList>
    </citation>
    <scope>NUCLEOTIDE SEQUENCE [LARGE SCALE GENOMIC DNA]</scope>
    <source>
        <strain evidence="2">zdho120</strain>
    </source>
</reference>
<keyword evidence="2" id="KW-1185">Reference proteome</keyword>
<gene>
    <name evidence="1" type="ORF">PHMEG_00038826</name>
</gene>
<accession>A0A225UGB0</accession>
<proteinExistence type="predicted"/>
<evidence type="ECO:0000313" key="1">
    <source>
        <dbReference type="EMBL" id="OWY92247.1"/>
    </source>
</evidence>
<dbReference type="EMBL" id="NBNE01018485">
    <property type="protein sequence ID" value="OWY92247.1"/>
    <property type="molecule type" value="Genomic_DNA"/>
</dbReference>
<protein>
    <submittedName>
        <fullName evidence="1">Uncharacterized protein</fullName>
    </submittedName>
</protein>
<comment type="caution">
    <text evidence="1">The sequence shown here is derived from an EMBL/GenBank/DDBJ whole genome shotgun (WGS) entry which is preliminary data.</text>
</comment>
<evidence type="ECO:0000313" key="2">
    <source>
        <dbReference type="Proteomes" id="UP000198211"/>
    </source>
</evidence>
<feature type="non-terminal residue" evidence="1">
    <location>
        <position position="1"/>
    </location>
</feature>